<dbReference type="EMBL" id="JAHUTI010015762">
    <property type="protein sequence ID" value="MED6237465.1"/>
    <property type="molecule type" value="Genomic_DNA"/>
</dbReference>
<comment type="caution">
    <text evidence="1">The sequence shown here is derived from an EMBL/GenBank/DDBJ whole genome shotgun (WGS) entry which is preliminary data.</text>
</comment>
<sequence length="114" mass="13569">MLGIETHLKNVKQYVHMIHYTAKSIGSHHQINEFWCSSHFHGCRYIKVGVEKLDWPAESPVLHLLEHLWDELEQRLQFWFSFNIRFGISLWDTPPAPVPQKLYYITPVLTGRRK</sequence>
<gene>
    <name evidence="1" type="ORF">ATANTOWER_025546</name>
</gene>
<name>A0ABU7AJA2_9TELE</name>
<evidence type="ECO:0000313" key="2">
    <source>
        <dbReference type="Proteomes" id="UP001345963"/>
    </source>
</evidence>
<reference evidence="1 2" key="1">
    <citation type="submission" date="2021-07" db="EMBL/GenBank/DDBJ databases">
        <authorList>
            <person name="Palmer J.M."/>
        </authorList>
    </citation>
    <scope>NUCLEOTIDE SEQUENCE [LARGE SCALE GENOMIC DNA]</scope>
    <source>
        <strain evidence="1 2">AT_MEX2019</strain>
        <tissue evidence="1">Muscle</tissue>
    </source>
</reference>
<evidence type="ECO:0008006" key="3">
    <source>
        <dbReference type="Google" id="ProtNLM"/>
    </source>
</evidence>
<protein>
    <recommendedName>
        <fullName evidence="3">Transposase</fullName>
    </recommendedName>
</protein>
<keyword evidence="2" id="KW-1185">Reference proteome</keyword>
<accession>A0ABU7AJA2</accession>
<proteinExistence type="predicted"/>
<organism evidence="1 2">
    <name type="scientific">Ataeniobius toweri</name>
    <dbReference type="NCBI Taxonomy" id="208326"/>
    <lineage>
        <taxon>Eukaryota</taxon>
        <taxon>Metazoa</taxon>
        <taxon>Chordata</taxon>
        <taxon>Craniata</taxon>
        <taxon>Vertebrata</taxon>
        <taxon>Euteleostomi</taxon>
        <taxon>Actinopterygii</taxon>
        <taxon>Neopterygii</taxon>
        <taxon>Teleostei</taxon>
        <taxon>Neoteleostei</taxon>
        <taxon>Acanthomorphata</taxon>
        <taxon>Ovalentaria</taxon>
        <taxon>Atherinomorphae</taxon>
        <taxon>Cyprinodontiformes</taxon>
        <taxon>Goodeidae</taxon>
        <taxon>Ataeniobius</taxon>
    </lineage>
</organism>
<evidence type="ECO:0000313" key="1">
    <source>
        <dbReference type="EMBL" id="MED6237465.1"/>
    </source>
</evidence>
<dbReference type="Proteomes" id="UP001345963">
    <property type="component" value="Unassembled WGS sequence"/>
</dbReference>